<dbReference type="SMART" id="SM00487">
    <property type="entry name" value="DEXDc"/>
    <property type="match status" value="1"/>
</dbReference>
<dbReference type="Pfam" id="PF00270">
    <property type="entry name" value="DEAD"/>
    <property type="match status" value="1"/>
</dbReference>
<accession>A0ABY7JQ50</accession>
<evidence type="ECO:0000256" key="1">
    <source>
        <dbReference type="ARBA" id="ARBA00022741"/>
    </source>
</evidence>
<dbReference type="PANTHER" id="PTHR47959:SF13">
    <property type="entry name" value="ATP-DEPENDENT RNA HELICASE RHLE"/>
    <property type="match status" value="1"/>
</dbReference>
<dbReference type="InterPro" id="IPR001650">
    <property type="entry name" value="Helicase_C-like"/>
</dbReference>
<keyword evidence="4" id="KW-0067">ATP-binding</keyword>
<evidence type="ECO:0000256" key="5">
    <source>
        <dbReference type="ARBA" id="ARBA00038437"/>
    </source>
</evidence>
<dbReference type="InterPro" id="IPR011545">
    <property type="entry name" value="DEAD/DEAH_box_helicase_dom"/>
</dbReference>
<feature type="domain" description="DEAD-box RNA helicase Q" evidence="9">
    <location>
        <begin position="1"/>
        <end position="29"/>
    </location>
</feature>
<dbReference type="InterPro" id="IPR027417">
    <property type="entry name" value="P-loop_NTPase"/>
</dbReference>
<dbReference type="PROSITE" id="PS51195">
    <property type="entry name" value="Q_MOTIF"/>
    <property type="match status" value="1"/>
</dbReference>
<dbReference type="PANTHER" id="PTHR47959">
    <property type="entry name" value="ATP-DEPENDENT RNA HELICASE RHLE-RELATED"/>
    <property type="match status" value="1"/>
</dbReference>
<organism evidence="10 11">
    <name type="scientific">Peptostreptococcus equinus</name>
    <dbReference type="NCBI Taxonomy" id="3003601"/>
    <lineage>
        <taxon>Bacteria</taxon>
        <taxon>Bacillati</taxon>
        <taxon>Bacillota</taxon>
        <taxon>Clostridia</taxon>
        <taxon>Peptostreptococcales</taxon>
        <taxon>Peptostreptococcaceae</taxon>
        <taxon>Peptostreptococcus</taxon>
    </lineage>
</organism>
<dbReference type="Gene3D" id="3.40.50.300">
    <property type="entry name" value="P-loop containing nucleotide triphosphate hydrolases"/>
    <property type="match status" value="2"/>
</dbReference>
<dbReference type="InterPro" id="IPR044742">
    <property type="entry name" value="DEAD/DEAH_RhlB"/>
</dbReference>
<keyword evidence="3 10" id="KW-0347">Helicase</keyword>
<dbReference type="CDD" id="cd00268">
    <property type="entry name" value="DEADc"/>
    <property type="match status" value="1"/>
</dbReference>
<dbReference type="Pfam" id="PF00271">
    <property type="entry name" value="Helicase_C"/>
    <property type="match status" value="1"/>
</dbReference>
<feature type="domain" description="Helicase ATP-binding" evidence="7">
    <location>
        <begin position="32"/>
        <end position="208"/>
    </location>
</feature>
<dbReference type="InterPro" id="IPR014001">
    <property type="entry name" value="Helicase_ATP-bd"/>
</dbReference>
<keyword evidence="1" id="KW-0547">Nucleotide-binding</keyword>
<evidence type="ECO:0000313" key="11">
    <source>
        <dbReference type="Proteomes" id="UP001164187"/>
    </source>
</evidence>
<keyword evidence="11" id="KW-1185">Reference proteome</keyword>
<dbReference type="RefSeq" id="WP_269312144.1">
    <property type="nucleotide sequence ID" value="NZ_CP114052.1"/>
</dbReference>
<dbReference type="PROSITE" id="PS51192">
    <property type="entry name" value="HELICASE_ATP_BIND_1"/>
    <property type="match status" value="1"/>
</dbReference>
<evidence type="ECO:0000313" key="10">
    <source>
        <dbReference type="EMBL" id="WAW15474.1"/>
    </source>
</evidence>
<comment type="similarity">
    <text evidence="5">Belongs to the DEAD box helicase family.</text>
</comment>
<dbReference type="CDD" id="cd18787">
    <property type="entry name" value="SF2_C_DEAD"/>
    <property type="match status" value="1"/>
</dbReference>
<evidence type="ECO:0000256" key="4">
    <source>
        <dbReference type="ARBA" id="ARBA00022840"/>
    </source>
</evidence>
<dbReference type="EMBL" id="CP114052">
    <property type="protein sequence ID" value="WAW15474.1"/>
    <property type="molecule type" value="Genomic_DNA"/>
</dbReference>
<dbReference type="PROSITE" id="PS51194">
    <property type="entry name" value="HELICASE_CTER"/>
    <property type="match status" value="1"/>
</dbReference>
<proteinExistence type="inferred from homology"/>
<evidence type="ECO:0000259" key="9">
    <source>
        <dbReference type="PROSITE" id="PS51195"/>
    </source>
</evidence>
<gene>
    <name evidence="10" type="ORF">O0R46_03240</name>
</gene>
<dbReference type="InterPro" id="IPR050079">
    <property type="entry name" value="DEAD_box_RNA_helicase"/>
</dbReference>
<dbReference type="GO" id="GO:0004386">
    <property type="term" value="F:helicase activity"/>
    <property type="evidence" value="ECO:0007669"/>
    <property type="project" value="UniProtKB-KW"/>
</dbReference>
<reference evidence="10" key="1">
    <citation type="submission" date="2022-12" db="EMBL/GenBank/DDBJ databases">
        <title>Peptostreptococcus.</title>
        <authorList>
            <person name="Lee S.H."/>
        </authorList>
    </citation>
    <scope>NUCLEOTIDE SEQUENCE</scope>
    <source>
        <strain evidence="10">CBA3647</strain>
    </source>
</reference>
<protein>
    <submittedName>
        <fullName evidence="10">DEAD/DEAH box helicase</fullName>
    </submittedName>
</protein>
<sequence length="364" mass="41651">MHFSNLKIDNNIINALSKNGIKEPTQIQSETMYPILNLNNIIAKSNTGSGKTLAFVIPILNLILNDKIETSLILAPTREITIQISQVIESLVNVITNIDKHPINYIAIYGGKDIKSQIKKLNSNKINIIIATPGRLLDHIQRKTIKLDMIDTLVIDEADQMLLMGFKNEIDSIFNKINTYKNLLLFSATINSSVKKLAYRYAENFIEIDTSKENIPNKIEQEFIISTDRSKFDDLCKQIEKDSPFLAIIFCRTKARVDNLDIKLGQKGYSCCKIHSDISQSKRERIIKDFKNMKFQFLISTDLASRGLDIQGLSHIYNYDFPELAQDYIHRIGRTGRVNKDGKSRSFITEKNMLVYEEVKKILE</sequence>
<keyword evidence="2" id="KW-0378">Hydrolase</keyword>
<dbReference type="SUPFAM" id="SSF52540">
    <property type="entry name" value="P-loop containing nucleoside triphosphate hydrolases"/>
    <property type="match status" value="1"/>
</dbReference>
<feature type="domain" description="Helicase C-terminal" evidence="8">
    <location>
        <begin position="231"/>
        <end position="364"/>
    </location>
</feature>
<name>A0ABY7JQ50_9FIRM</name>
<evidence type="ECO:0000259" key="7">
    <source>
        <dbReference type="PROSITE" id="PS51192"/>
    </source>
</evidence>
<feature type="short sequence motif" description="Q motif" evidence="6">
    <location>
        <begin position="1"/>
        <end position="29"/>
    </location>
</feature>
<evidence type="ECO:0000256" key="6">
    <source>
        <dbReference type="PROSITE-ProRule" id="PRU00552"/>
    </source>
</evidence>
<evidence type="ECO:0000256" key="3">
    <source>
        <dbReference type="ARBA" id="ARBA00022806"/>
    </source>
</evidence>
<dbReference type="InterPro" id="IPR014014">
    <property type="entry name" value="RNA_helicase_DEAD_Q_motif"/>
</dbReference>
<dbReference type="Proteomes" id="UP001164187">
    <property type="component" value="Chromosome"/>
</dbReference>
<evidence type="ECO:0000259" key="8">
    <source>
        <dbReference type="PROSITE" id="PS51194"/>
    </source>
</evidence>
<dbReference type="SMART" id="SM00490">
    <property type="entry name" value="HELICc"/>
    <property type="match status" value="1"/>
</dbReference>
<evidence type="ECO:0000256" key="2">
    <source>
        <dbReference type="ARBA" id="ARBA00022801"/>
    </source>
</evidence>